<gene>
    <name evidence="5" type="ORF">H6A20_00510</name>
</gene>
<dbReference type="Gene3D" id="1.10.10.60">
    <property type="entry name" value="Homeodomain-like"/>
    <property type="match status" value="1"/>
</dbReference>
<keyword evidence="3" id="KW-0804">Transcription</keyword>
<organism evidence="5 6">
    <name type="scientific">Mordavella massiliensis</name>
    <dbReference type="NCBI Taxonomy" id="1871024"/>
    <lineage>
        <taxon>Bacteria</taxon>
        <taxon>Bacillati</taxon>
        <taxon>Bacillota</taxon>
        <taxon>Clostridia</taxon>
        <taxon>Eubacteriales</taxon>
        <taxon>Clostridiaceae</taxon>
        <taxon>Mordavella</taxon>
    </lineage>
</organism>
<keyword evidence="2" id="KW-0238">DNA-binding</keyword>
<protein>
    <submittedName>
        <fullName evidence="5">PocR ligand-binding domain-containing protein</fullName>
    </submittedName>
</protein>
<proteinExistence type="predicted"/>
<name>A0A938X7Y4_9CLOT</name>
<evidence type="ECO:0000256" key="2">
    <source>
        <dbReference type="ARBA" id="ARBA00023125"/>
    </source>
</evidence>
<keyword evidence="1" id="KW-0805">Transcription regulation</keyword>
<reference evidence="5" key="2">
    <citation type="journal article" date="2021" name="Sci. Rep.">
        <title>The distribution of antibiotic resistance genes in chicken gut microbiota commensals.</title>
        <authorList>
            <person name="Juricova H."/>
            <person name="Matiasovicova J."/>
            <person name="Kubasova T."/>
            <person name="Cejkova D."/>
            <person name="Rychlik I."/>
        </authorList>
    </citation>
    <scope>NUCLEOTIDE SEQUENCE</scope>
    <source>
        <strain evidence="5">An582</strain>
    </source>
</reference>
<evidence type="ECO:0000256" key="3">
    <source>
        <dbReference type="ARBA" id="ARBA00023163"/>
    </source>
</evidence>
<comment type="caution">
    <text evidence="5">The sequence shown here is derived from an EMBL/GenBank/DDBJ whole genome shotgun (WGS) entry which is preliminary data.</text>
</comment>
<evidence type="ECO:0000256" key="1">
    <source>
        <dbReference type="ARBA" id="ARBA00023015"/>
    </source>
</evidence>
<dbReference type="GO" id="GO:0043565">
    <property type="term" value="F:sequence-specific DNA binding"/>
    <property type="evidence" value="ECO:0007669"/>
    <property type="project" value="InterPro"/>
</dbReference>
<dbReference type="PANTHER" id="PTHR43280">
    <property type="entry name" value="ARAC-FAMILY TRANSCRIPTIONAL REGULATOR"/>
    <property type="match status" value="1"/>
</dbReference>
<dbReference type="InterPro" id="IPR018062">
    <property type="entry name" value="HTH_AraC-typ_CS"/>
</dbReference>
<dbReference type="EMBL" id="JACJKS010000001">
    <property type="protein sequence ID" value="MBM6947145.1"/>
    <property type="molecule type" value="Genomic_DNA"/>
</dbReference>
<dbReference type="AlphaFoldDB" id="A0A938X7Y4"/>
<dbReference type="Proteomes" id="UP000705508">
    <property type="component" value="Unassembled WGS sequence"/>
</dbReference>
<evidence type="ECO:0000259" key="4">
    <source>
        <dbReference type="PROSITE" id="PS01124"/>
    </source>
</evidence>
<feature type="domain" description="HTH araC/xylS-type" evidence="4">
    <location>
        <begin position="174"/>
        <end position="272"/>
    </location>
</feature>
<dbReference type="PRINTS" id="PR00032">
    <property type="entry name" value="HTHARAC"/>
</dbReference>
<dbReference type="InterPro" id="IPR018771">
    <property type="entry name" value="PocR_dom"/>
</dbReference>
<dbReference type="Pfam" id="PF10114">
    <property type="entry name" value="PocR"/>
    <property type="match status" value="1"/>
</dbReference>
<accession>A0A938X7Y4</accession>
<dbReference type="Pfam" id="PF12833">
    <property type="entry name" value="HTH_18"/>
    <property type="match status" value="1"/>
</dbReference>
<dbReference type="InterPro" id="IPR009057">
    <property type="entry name" value="Homeodomain-like_sf"/>
</dbReference>
<dbReference type="InterPro" id="IPR018060">
    <property type="entry name" value="HTH_AraC"/>
</dbReference>
<evidence type="ECO:0000313" key="5">
    <source>
        <dbReference type="EMBL" id="MBM6947145.1"/>
    </source>
</evidence>
<evidence type="ECO:0000313" key="6">
    <source>
        <dbReference type="Proteomes" id="UP000705508"/>
    </source>
</evidence>
<dbReference type="PANTHER" id="PTHR43280:SF2">
    <property type="entry name" value="HTH-TYPE TRANSCRIPTIONAL REGULATOR EXSA"/>
    <property type="match status" value="1"/>
</dbReference>
<dbReference type="GO" id="GO:0003700">
    <property type="term" value="F:DNA-binding transcription factor activity"/>
    <property type="evidence" value="ECO:0007669"/>
    <property type="project" value="InterPro"/>
</dbReference>
<dbReference type="SMART" id="SM00342">
    <property type="entry name" value="HTH_ARAC"/>
    <property type="match status" value="1"/>
</dbReference>
<reference evidence="5" key="1">
    <citation type="submission" date="2020-08" db="EMBL/GenBank/DDBJ databases">
        <authorList>
            <person name="Cejkova D."/>
            <person name="Kubasova T."/>
            <person name="Jahodarova E."/>
            <person name="Rychlik I."/>
        </authorList>
    </citation>
    <scope>NUCLEOTIDE SEQUENCE</scope>
    <source>
        <strain evidence="5">An582</strain>
    </source>
</reference>
<dbReference type="InterPro" id="IPR020449">
    <property type="entry name" value="Tscrpt_reg_AraC-type_HTH"/>
</dbReference>
<sequence>MKDEIELGEILKQLYAISGILIDVYDLEGRSVARYPEKGAAFCSLVSRNAEGCRRCERDNKEAFATVRKEHCVHIYRCHMGLYEAAMPLYHYGRLAGYMMTGQMLEDRPGAAREVEREARRLGLGTAEEIRQAVGELVRINLAEIETFLTLCRVCADYIANHHQFPVAASGTAREVVRYLEEHYREEITLDGLCRWSGYSRTRLNQLFRDYTGTSVGRYLTGIRLRNACKSLRGTGQSIYSVAMENGFSSQNYFSRQFKKYIGCTPGEYRNRQKKEDGQDTWDR</sequence>
<dbReference type="SUPFAM" id="SSF46689">
    <property type="entry name" value="Homeodomain-like"/>
    <property type="match status" value="2"/>
</dbReference>
<dbReference type="PROSITE" id="PS01124">
    <property type="entry name" value="HTH_ARAC_FAMILY_2"/>
    <property type="match status" value="1"/>
</dbReference>
<dbReference type="RefSeq" id="WP_204905200.1">
    <property type="nucleotide sequence ID" value="NZ_JACJKS010000001.1"/>
</dbReference>
<dbReference type="PROSITE" id="PS00041">
    <property type="entry name" value="HTH_ARAC_FAMILY_1"/>
    <property type="match status" value="1"/>
</dbReference>